<feature type="transmembrane region" description="Helical" evidence="1">
    <location>
        <begin position="205"/>
        <end position="223"/>
    </location>
</feature>
<protein>
    <recommendedName>
        <fullName evidence="4">MFS transporter</fullName>
    </recommendedName>
</protein>
<name>A0A3S3VEV6_METS7</name>
<evidence type="ECO:0000313" key="3">
    <source>
        <dbReference type="Proteomes" id="UP000288215"/>
    </source>
</evidence>
<feature type="transmembrane region" description="Helical" evidence="1">
    <location>
        <begin position="235"/>
        <end position="253"/>
    </location>
</feature>
<proteinExistence type="predicted"/>
<feature type="transmembrane region" description="Helical" evidence="1">
    <location>
        <begin position="265"/>
        <end position="282"/>
    </location>
</feature>
<organism evidence="2 3">
    <name type="scientific">Methanosuratincola subterraneus</name>
    <dbReference type="NCBI Taxonomy" id="2593994"/>
    <lineage>
        <taxon>Archaea</taxon>
        <taxon>Thermoproteota</taxon>
        <taxon>Methanosuratincolia</taxon>
        <taxon>Candidatus Methanomethylicales</taxon>
        <taxon>Candidatus Methanomethylicaceae</taxon>
        <taxon>Candidatus Methanosuratincola (ex Vanwonterghem et al. 2016)</taxon>
    </lineage>
</organism>
<feature type="transmembrane region" description="Helical" evidence="1">
    <location>
        <begin position="352"/>
        <end position="371"/>
    </location>
</feature>
<feature type="transmembrane region" description="Helical" evidence="1">
    <location>
        <begin position="51"/>
        <end position="73"/>
    </location>
</feature>
<feature type="transmembrane region" description="Helical" evidence="1">
    <location>
        <begin position="26"/>
        <end position="45"/>
    </location>
</feature>
<keyword evidence="1" id="KW-0812">Transmembrane</keyword>
<dbReference type="AlphaFoldDB" id="A0A3S3VEV6"/>
<comment type="caution">
    <text evidence="2">The sequence shown here is derived from an EMBL/GenBank/DDBJ whole genome shotgun (WGS) entry which is preliminary data.</text>
</comment>
<keyword evidence="1" id="KW-1133">Transmembrane helix</keyword>
<dbReference type="InterPro" id="IPR036259">
    <property type="entry name" value="MFS_trans_sf"/>
</dbReference>
<gene>
    <name evidence="2" type="ORF">Metus_1011</name>
</gene>
<feature type="transmembrane region" description="Helical" evidence="1">
    <location>
        <begin position="108"/>
        <end position="131"/>
    </location>
</feature>
<reference evidence="2 3" key="1">
    <citation type="submission" date="2018-12" db="EMBL/GenBank/DDBJ databases">
        <title>The complete genome of the methanogenic archaea of the candidate phylum Verstraetearchaeota, obtained from the metagenome of underground thermal water.</title>
        <authorList>
            <person name="Kadnikov V.V."/>
            <person name="Mardanov A.V."/>
            <person name="Beletsky A.V."/>
            <person name="Karnachuk O.V."/>
            <person name="Ravin N.V."/>
        </authorList>
    </citation>
    <scope>NUCLEOTIDE SEQUENCE [LARGE SCALE GENOMIC DNA]</scope>
    <source>
        <strain evidence="2">Ch88</strain>
    </source>
</reference>
<feature type="transmembrane region" description="Helical" evidence="1">
    <location>
        <begin position="167"/>
        <end position="184"/>
    </location>
</feature>
<feature type="transmembrane region" description="Helical" evidence="1">
    <location>
        <begin position="143"/>
        <end position="161"/>
    </location>
</feature>
<evidence type="ECO:0000313" key="2">
    <source>
        <dbReference type="EMBL" id="RWX73037.1"/>
    </source>
</evidence>
<evidence type="ECO:0000256" key="1">
    <source>
        <dbReference type="SAM" id="Phobius"/>
    </source>
</evidence>
<accession>A0A3S3VEV6</accession>
<dbReference type="SUPFAM" id="SSF103473">
    <property type="entry name" value="MFS general substrate transporter"/>
    <property type="match status" value="2"/>
</dbReference>
<sequence>MPILKSFGRSLVQGARVVASQKSMSLYGVLSIASVYQIVTFHSFISNLIGYGYSLAFLSALFLTSIISMFLGAIFRQKIQKKVHLAWNLLGVLFASLIFFRLEGILGLIVYSVLGGVTAGLCIPDVICHLLEITNFENRGAVSGIYLFSIYLLIIISSTVISSAFDLALFLLVLKAISILLISFRPIKKADVEEPAFVRHPLRVPLLYMFVWFIFLLVDVIVSNMALQRLTPNEIYWINLESVTLGLSAMIIGGAIADNVGRRKLIIFAYLYLGIEYSFISLSSGDLIRYTFIDGVAWGLLSTLFLLVIWGDVGSIRARPLYTATALTIGVASIYFKNIIPLFGLRYDLNQAFPLTSIFLFLSVVITSFLLPETLPDKIIQSKELRDYIETAKKIREKYT</sequence>
<evidence type="ECO:0008006" key="4">
    <source>
        <dbReference type="Google" id="ProtNLM"/>
    </source>
</evidence>
<dbReference type="EMBL" id="RXGA01000003">
    <property type="protein sequence ID" value="RWX73037.1"/>
    <property type="molecule type" value="Genomic_DNA"/>
</dbReference>
<keyword evidence="1" id="KW-0472">Membrane</keyword>
<feature type="transmembrane region" description="Helical" evidence="1">
    <location>
        <begin position="288"/>
        <end position="309"/>
    </location>
</feature>
<dbReference type="Proteomes" id="UP000288215">
    <property type="component" value="Unassembled WGS sequence"/>
</dbReference>
<feature type="transmembrane region" description="Helical" evidence="1">
    <location>
        <begin position="321"/>
        <end position="340"/>
    </location>
</feature>
<feature type="transmembrane region" description="Helical" evidence="1">
    <location>
        <begin position="85"/>
        <end position="102"/>
    </location>
</feature>